<organism evidence="8 9">
    <name type="scientific">Aplysia californica</name>
    <name type="common">California sea hare</name>
    <dbReference type="NCBI Taxonomy" id="6500"/>
    <lineage>
        <taxon>Eukaryota</taxon>
        <taxon>Metazoa</taxon>
        <taxon>Spiralia</taxon>
        <taxon>Lophotrochozoa</taxon>
        <taxon>Mollusca</taxon>
        <taxon>Gastropoda</taxon>
        <taxon>Heterobranchia</taxon>
        <taxon>Euthyneura</taxon>
        <taxon>Tectipleura</taxon>
        <taxon>Aplysiida</taxon>
        <taxon>Aplysioidea</taxon>
        <taxon>Aplysiidae</taxon>
        <taxon>Aplysia</taxon>
    </lineage>
</organism>
<evidence type="ECO:0000256" key="3">
    <source>
        <dbReference type="ARBA" id="ARBA00006483"/>
    </source>
</evidence>
<dbReference type="Pfam" id="PF03208">
    <property type="entry name" value="PRA1"/>
    <property type="match status" value="1"/>
</dbReference>
<reference evidence="9" key="1">
    <citation type="submission" date="2025-08" db="UniProtKB">
        <authorList>
            <consortium name="RefSeq"/>
        </authorList>
    </citation>
    <scope>IDENTIFICATION</scope>
</reference>
<dbReference type="PANTHER" id="PTHR19317:SF0">
    <property type="entry name" value="PRENYLATED RAB ACCEPTOR PROTEIN 1"/>
    <property type="match status" value="1"/>
</dbReference>
<gene>
    <name evidence="9" type="primary">LOC101858161</name>
</gene>
<evidence type="ECO:0000313" key="8">
    <source>
        <dbReference type="Proteomes" id="UP000694888"/>
    </source>
</evidence>
<keyword evidence="4 7" id="KW-0812">Transmembrane</keyword>
<dbReference type="Proteomes" id="UP000694888">
    <property type="component" value="Unplaced"/>
</dbReference>
<dbReference type="InterPro" id="IPR004895">
    <property type="entry name" value="Prenylated_rab_accept_PRA1"/>
</dbReference>
<sequence>MAEKGPLPEGRLDHSAPETLSLKERMMSLSLSNASAREWFSKTRESVRPWAEFVNTKRFGVPKSIAPVPKRIVKNIETFQGNYLFVFMGLVVFCILTSPLLLVALAACFGACYLISVKNQDKKITVMGKELSLAQQYAAVGAMSFPLFWLAGAGSAVFWVIGASFFAIMLHAGFYQTQEELEGFDLQLEEVQTV</sequence>
<dbReference type="GeneID" id="101858161"/>
<comment type="subcellular location">
    <subcellularLocation>
        <location evidence="2">Cytoplasmic vesicle</location>
        <location evidence="2">Secretory vesicle</location>
        <location evidence="2">Synaptic vesicle</location>
    </subcellularLocation>
    <subcellularLocation>
        <location evidence="1 7">Membrane</location>
        <topology evidence="1 7">Multi-pass membrane protein</topology>
    </subcellularLocation>
</comment>
<evidence type="ECO:0000256" key="4">
    <source>
        <dbReference type="ARBA" id="ARBA00022692"/>
    </source>
</evidence>
<evidence type="ECO:0000256" key="6">
    <source>
        <dbReference type="ARBA" id="ARBA00023136"/>
    </source>
</evidence>
<evidence type="ECO:0000256" key="1">
    <source>
        <dbReference type="ARBA" id="ARBA00004141"/>
    </source>
</evidence>
<protein>
    <recommendedName>
        <fullName evidence="7">PRA1 family protein</fullName>
    </recommendedName>
</protein>
<evidence type="ECO:0000313" key="9">
    <source>
        <dbReference type="RefSeq" id="XP_005091667.1"/>
    </source>
</evidence>
<proteinExistence type="inferred from homology"/>
<keyword evidence="8" id="KW-1185">Reference proteome</keyword>
<keyword evidence="6 7" id="KW-0472">Membrane</keyword>
<accession>A0ABM0JE72</accession>
<keyword evidence="5 7" id="KW-1133">Transmembrane helix</keyword>
<comment type="similarity">
    <text evidence="3 7">Belongs to the PRA1 family.</text>
</comment>
<dbReference type="PANTHER" id="PTHR19317">
    <property type="entry name" value="PRENYLATED RAB ACCEPTOR 1-RELATED"/>
    <property type="match status" value="1"/>
</dbReference>
<feature type="transmembrane region" description="Helical" evidence="7">
    <location>
        <begin position="137"/>
        <end position="170"/>
    </location>
</feature>
<evidence type="ECO:0000256" key="7">
    <source>
        <dbReference type="RuleBase" id="RU363107"/>
    </source>
</evidence>
<feature type="transmembrane region" description="Helical" evidence="7">
    <location>
        <begin position="83"/>
        <end position="116"/>
    </location>
</feature>
<evidence type="ECO:0000256" key="5">
    <source>
        <dbReference type="ARBA" id="ARBA00022989"/>
    </source>
</evidence>
<dbReference type="RefSeq" id="XP_005091667.1">
    <property type="nucleotide sequence ID" value="XM_005091610.3"/>
</dbReference>
<name>A0ABM0JE72_APLCA</name>
<evidence type="ECO:0000256" key="2">
    <source>
        <dbReference type="ARBA" id="ARBA00004234"/>
    </source>
</evidence>